<dbReference type="InterPro" id="IPR038056">
    <property type="entry name" value="YjbR-like_sf"/>
</dbReference>
<dbReference type="Pfam" id="PF04237">
    <property type="entry name" value="YjbR"/>
    <property type="match status" value="1"/>
</dbReference>
<dbReference type="SUPFAM" id="SSF142906">
    <property type="entry name" value="YjbR-like"/>
    <property type="match status" value="1"/>
</dbReference>
<sequence>MPMTYEDVRAFAFKLPGVEDGTSYGRPCLKAHGKFLTRLFEDGESLVCPAVPFDEREMLVEAEPDVFHFTDHFKNYPYVLVRLDKAHSGTVQRLVLRQWRATAPKTVVKAWDQAHPAPISA</sequence>
<dbReference type="InterPro" id="IPR058532">
    <property type="entry name" value="YjbR/MT2646/Rv2570-like"/>
</dbReference>
<keyword evidence="2" id="KW-1185">Reference proteome</keyword>
<reference evidence="1 2" key="1">
    <citation type="submission" date="2022-04" db="EMBL/GenBank/DDBJ databases">
        <title>Genome sequence of soybean root-associated Caulobacter segnis RL271.</title>
        <authorList>
            <person name="Longley R."/>
            <person name="Bonito G."/>
            <person name="Trigodet F."/>
            <person name="Crosson S."/>
            <person name="Fiebig A."/>
        </authorList>
    </citation>
    <scope>NUCLEOTIDE SEQUENCE [LARGE SCALE GENOMIC DNA]</scope>
    <source>
        <strain evidence="1 2">RL271</strain>
    </source>
</reference>
<keyword evidence="1" id="KW-0238">DNA-binding</keyword>
<evidence type="ECO:0000313" key="2">
    <source>
        <dbReference type="Proteomes" id="UP001057520"/>
    </source>
</evidence>
<dbReference type="Proteomes" id="UP001057520">
    <property type="component" value="Chromosome"/>
</dbReference>
<gene>
    <name evidence="1" type="ORF">MZV50_01810</name>
</gene>
<dbReference type="GO" id="GO:0003677">
    <property type="term" value="F:DNA binding"/>
    <property type="evidence" value="ECO:0007669"/>
    <property type="project" value="UniProtKB-KW"/>
</dbReference>
<protein>
    <submittedName>
        <fullName evidence="1">MmcQ/YjbR family DNA-binding protein</fullName>
    </submittedName>
</protein>
<accession>A0ABY4ZUW5</accession>
<dbReference type="EMBL" id="CP096040">
    <property type="protein sequence ID" value="USQ96358.1"/>
    <property type="molecule type" value="Genomic_DNA"/>
</dbReference>
<evidence type="ECO:0000313" key="1">
    <source>
        <dbReference type="EMBL" id="USQ96358.1"/>
    </source>
</evidence>
<name>A0ABY4ZUW5_9CAUL</name>
<organism evidence="1 2">
    <name type="scientific">Caulobacter segnis</name>
    <dbReference type="NCBI Taxonomy" id="88688"/>
    <lineage>
        <taxon>Bacteria</taxon>
        <taxon>Pseudomonadati</taxon>
        <taxon>Pseudomonadota</taxon>
        <taxon>Alphaproteobacteria</taxon>
        <taxon>Caulobacterales</taxon>
        <taxon>Caulobacteraceae</taxon>
        <taxon>Caulobacter</taxon>
    </lineage>
</organism>
<proteinExistence type="predicted"/>